<accession>A0ABR6FYG5</accession>
<organism evidence="1 2">
    <name type="scientific">Paraburkholderia silvatlantica</name>
    <dbReference type="NCBI Taxonomy" id="321895"/>
    <lineage>
        <taxon>Bacteria</taxon>
        <taxon>Pseudomonadati</taxon>
        <taxon>Pseudomonadota</taxon>
        <taxon>Betaproteobacteria</taxon>
        <taxon>Burkholderiales</taxon>
        <taxon>Burkholderiaceae</taxon>
        <taxon>Paraburkholderia</taxon>
    </lineage>
</organism>
<name>A0ABR6FYG5_9BURK</name>
<gene>
    <name evidence="1" type="ORF">FHX59_006954</name>
</gene>
<evidence type="ECO:0000313" key="2">
    <source>
        <dbReference type="Proteomes" id="UP000533533"/>
    </source>
</evidence>
<dbReference type="EMBL" id="JACHVZ010000028">
    <property type="protein sequence ID" value="MBB2932469.1"/>
    <property type="molecule type" value="Genomic_DNA"/>
</dbReference>
<proteinExistence type="predicted"/>
<evidence type="ECO:0000313" key="1">
    <source>
        <dbReference type="EMBL" id="MBB2932469.1"/>
    </source>
</evidence>
<dbReference type="Proteomes" id="UP000533533">
    <property type="component" value="Unassembled WGS sequence"/>
</dbReference>
<sequence length="187" mass="21662">MDDFYAVLKEFEPVRRKRVIERTVKPGDEFKPFAVRLKALKKYGWVLRDAMEVLYQKYLSHVPVAERIDNNALSRKLSSWQAQGLFSEADIKEEVLLLERELGPYVNPLLIVSKSEVPQVSIMSKIDEQESSSEPKLGDFLKYYRELKGSYPNSELTAQLQAHFNKYKDSKTLDGIMLEWKKENGGV</sequence>
<protein>
    <submittedName>
        <fullName evidence="1">Uncharacterized protein</fullName>
    </submittedName>
</protein>
<keyword evidence="2" id="KW-1185">Reference proteome</keyword>
<reference evidence="1 2" key="1">
    <citation type="submission" date="2020-08" db="EMBL/GenBank/DDBJ databases">
        <title>Genomic Encyclopedia of Type Strains, Phase IV (KMG-V): Genome sequencing to study the core and pangenomes of soil and plant-associated prokaryotes.</title>
        <authorList>
            <person name="Whitman W."/>
        </authorList>
    </citation>
    <scope>NUCLEOTIDE SEQUENCE [LARGE SCALE GENOMIC DNA]</scope>
    <source>
        <strain evidence="1 2">SRMrh-85</strain>
    </source>
</reference>
<comment type="caution">
    <text evidence="1">The sequence shown here is derived from an EMBL/GenBank/DDBJ whole genome shotgun (WGS) entry which is preliminary data.</text>
</comment>
<dbReference type="RefSeq" id="WP_110388189.1">
    <property type="nucleotide sequence ID" value="NZ_JACHVZ010000028.1"/>
</dbReference>